<reference evidence="4" key="2">
    <citation type="journal article" date="2021" name="PeerJ">
        <title>Extensive microbial diversity within the chicken gut microbiome revealed by metagenomics and culture.</title>
        <authorList>
            <person name="Gilroy R."/>
            <person name="Ravi A."/>
            <person name="Getino M."/>
            <person name="Pursley I."/>
            <person name="Horton D.L."/>
            <person name="Alikhan N.F."/>
            <person name="Baker D."/>
            <person name="Gharbi K."/>
            <person name="Hall N."/>
            <person name="Watson M."/>
            <person name="Adriaenssens E.M."/>
            <person name="Foster-Nyarko E."/>
            <person name="Jarju S."/>
            <person name="Secka A."/>
            <person name="Antonio M."/>
            <person name="Oren A."/>
            <person name="Chaudhuri R.R."/>
            <person name="La Ragione R."/>
            <person name="Hildebrand F."/>
            <person name="Pallen M.J."/>
        </authorList>
    </citation>
    <scope>NUCLEOTIDE SEQUENCE</scope>
    <source>
        <strain evidence="4">ChiSjej5B23-6657</strain>
    </source>
</reference>
<accession>A0A9D1E8F0</accession>
<dbReference type="SUPFAM" id="SSF52279">
    <property type="entry name" value="Beta-D-glucan exohydrolase, C-terminal domain"/>
    <property type="match status" value="1"/>
</dbReference>
<dbReference type="GO" id="GO:0005975">
    <property type="term" value="P:carbohydrate metabolic process"/>
    <property type="evidence" value="ECO:0007669"/>
    <property type="project" value="InterPro"/>
</dbReference>
<name>A0A9D1E8F0_9FIRM</name>
<dbReference type="PANTHER" id="PTHR42715">
    <property type="entry name" value="BETA-GLUCOSIDASE"/>
    <property type="match status" value="1"/>
</dbReference>
<dbReference type="Pfam" id="PF00933">
    <property type="entry name" value="Glyco_hydro_3"/>
    <property type="match status" value="1"/>
</dbReference>
<dbReference type="InterPro" id="IPR002772">
    <property type="entry name" value="Glyco_hydro_3_C"/>
</dbReference>
<comment type="similarity">
    <text evidence="1">Belongs to the glycosyl hydrolase 3 family.</text>
</comment>
<dbReference type="Proteomes" id="UP000823912">
    <property type="component" value="Unassembled WGS sequence"/>
</dbReference>
<dbReference type="InterPro" id="IPR013783">
    <property type="entry name" value="Ig-like_fold"/>
</dbReference>
<dbReference type="SMART" id="SM01217">
    <property type="entry name" value="Fn3_like"/>
    <property type="match status" value="1"/>
</dbReference>
<dbReference type="InterPro" id="IPR017853">
    <property type="entry name" value="GH"/>
</dbReference>
<proteinExistence type="inferred from homology"/>
<dbReference type="Pfam" id="PF01915">
    <property type="entry name" value="Glyco_hydro_3_C"/>
    <property type="match status" value="1"/>
</dbReference>
<dbReference type="Gene3D" id="3.40.50.1700">
    <property type="entry name" value="Glycoside hydrolase family 3 C-terminal domain"/>
    <property type="match status" value="1"/>
</dbReference>
<dbReference type="InterPro" id="IPR050288">
    <property type="entry name" value="Cellulose_deg_GH3"/>
</dbReference>
<comment type="caution">
    <text evidence="4">The sequence shown here is derived from an EMBL/GenBank/DDBJ whole genome shotgun (WGS) entry which is preliminary data.</text>
</comment>
<dbReference type="InterPro" id="IPR036881">
    <property type="entry name" value="Glyco_hydro_3_C_sf"/>
</dbReference>
<dbReference type="Pfam" id="PF14310">
    <property type="entry name" value="Fn3-like"/>
    <property type="match status" value="1"/>
</dbReference>
<evidence type="ECO:0000256" key="2">
    <source>
        <dbReference type="ARBA" id="ARBA00022801"/>
    </source>
</evidence>
<dbReference type="InterPro" id="IPR036962">
    <property type="entry name" value="Glyco_hydro_3_N_sf"/>
</dbReference>
<protein>
    <submittedName>
        <fullName evidence="4">Glycoside hydrolase family 3 C-terminal domain-containing protein</fullName>
    </submittedName>
</protein>
<organism evidence="4 5">
    <name type="scientific">Candidatus Pullilachnospira gallistercoris</name>
    <dbReference type="NCBI Taxonomy" id="2840911"/>
    <lineage>
        <taxon>Bacteria</taxon>
        <taxon>Bacillati</taxon>
        <taxon>Bacillota</taxon>
        <taxon>Clostridia</taxon>
        <taxon>Lachnospirales</taxon>
        <taxon>Lachnospiraceae</taxon>
        <taxon>Lachnospiraceae incertae sedis</taxon>
        <taxon>Candidatus Pullilachnospira</taxon>
    </lineage>
</organism>
<dbReference type="EMBL" id="DVHM01000031">
    <property type="protein sequence ID" value="HIR69989.1"/>
    <property type="molecule type" value="Genomic_DNA"/>
</dbReference>
<dbReference type="PRINTS" id="PR00133">
    <property type="entry name" value="GLHYDRLASE3"/>
</dbReference>
<dbReference type="InterPro" id="IPR026891">
    <property type="entry name" value="Fn3-like"/>
</dbReference>
<reference evidence="4" key="1">
    <citation type="submission" date="2020-10" db="EMBL/GenBank/DDBJ databases">
        <authorList>
            <person name="Gilroy R."/>
        </authorList>
    </citation>
    <scope>NUCLEOTIDE SEQUENCE</scope>
    <source>
        <strain evidence="4">ChiSjej5B23-6657</strain>
    </source>
</reference>
<evidence type="ECO:0000313" key="4">
    <source>
        <dbReference type="EMBL" id="HIR69989.1"/>
    </source>
</evidence>
<sequence length="812" mass="88204">MELFDYEKEHIGLLRDSLAECTLFLRQNGAFPLEAPGRIAAYGNGVRHTVKGGTGSGEVNSRYSVNVEQGLKDAGFTITTGRWLDAFDQVEQDAQKAFVKEIKERAKKKHTMAILEGMGAVMPQPEYDLPLDGEGDTAIYVLSRISGEGNDREPIPGDIRLTDSEAKTILALDAKYEKFMLVLNVGGVVDLTPVKEVSNILVLSQLGVETGSVLADILLGRANPSGKLTTTWASWEDYCREGEFGDINDTRYKEGIYVGYRYFDTVGKKPLFPFGYGLSYTSFDIAVTGAAAEGDTIRIKVAVSNTGARAGREVVQVYVSAPAGRLDKPYQDLAAFSKTDLLEPGASQELTISFSLRDCASYDAQKESYVLEAGSYVVRVGDSSDHTQPAALVDLDGEAVVTKAGNCLGETDFEDWKPSGSETAAAEELSDITRISVAAADIETVTVSYDQEREIDPRVKDLTVEELAYLNVGAFNPKAGALSVIGNAATNVAGAAGETTGILKEKGFPVLVMSDGPAGLRLAKEFYRDEKGAHGIGSSMVPESFLPFLPAPARFIMNLIGGSGKPKKGQKVEYQYATAIPIGTAIAQSFNLPLAESYGSIVGDEMERFGVHLWLAPALNIHRDIRCGRNFEYYSEDPLISGKTAAAITRGVQRHPGCGTTIKHYAANNQEKNRYCNNSIVSERAMREIYLKGFGICVRESQPHALMTSYNLLNGVHTSEHRGLIEDILRCEYGFKGIVMTDWIVDMAQDKQSLHRMPIAAEIAKAGGDLVMPGSKGDFDSIVKAAKSGELELRQLQINATRVLRKAEELHI</sequence>
<dbReference type="SUPFAM" id="SSF51445">
    <property type="entry name" value="(Trans)glycosidases"/>
    <property type="match status" value="1"/>
</dbReference>
<keyword evidence="2 4" id="KW-0378">Hydrolase</keyword>
<dbReference type="AlphaFoldDB" id="A0A9D1E8F0"/>
<feature type="domain" description="Fibronectin type III-like" evidence="3">
    <location>
        <begin position="313"/>
        <end position="384"/>
    </location>
</feature>
<dbReference type="Gene3D" id="2.60.40.10">
    <property type="entry name" value="Immunoglobulins"/>
    <property type="match status" value="1"/>
</dbReference>
<dbReference type="Gene3D" id="3.20.20.300">
    <property type="entry name" value="Glycoside hydrolase, family 3, N-terminal domain"/>
    <property type="match status" value="1"/>
</dbReference>
<dbReference type="PANTHER" id="PTHR42715:SF10">
    <property type="entry name" value="BETA-GLUCOSIDASE"/>
    <property type="match status" value="1"/>
</dbReference>
<gene>
    <name evidence="4" type="ORF">IAA55_01765</name>
</gene>
<dbReference type="GO" id="GO:0004553">
    <property type="term" value="F:hydrolase activity, hydrolyzing O-glycosyl compounds"/>
    <property type="evidence" value="ECO:0007669"/>
    <property type="project" value="InterPro"/>
</dbReference>
<evidence type="ECO:0000256" key="1">
    <source>
        <dbReference type="ARBA" id="ARBA00005336"/>
    </source>
</evidence>
<evidence type="ECO:0000259" key="3">
    <source>
        <dbReference type="SMART" id="SM01217"/>
    </source>
</evidence>
<dbReference type="InterPro" id="IPR001764">
    <property type="entry name" value="Glyco_hydro_3_N"/>
</dbReference>
<evidence type="ECO:0000313" key="5">
    <source>
        <dbReference type="Proteomes" id="UP000823912"/>
    </source>
</evidence>